<gene>
    <name evidence="2" type="ORF">L228DRAFT_244130</name>
</gene>
<sequence length="96" mass="10692">MSAAWKPSMPFVLRPSYPTYKSPYGPIYKASPNFHGIDARQALRFGGTIAAFTGVAGVFCLYFFSEVPRVRKDIMQKIPVVGDLYVKEIPASDNPF</sequence>
<dbReference type="Pfam" id="PF09796">
    <property type="entry name" value="QCR10"/>
    <property type="match status" value="1"/>
</dbReference>
<keyword evidence="1" id="KW-0812">Transmembrane</keyword>
<feature type="transmembrane region" description="Helical" evidence="1">
    <location>
        <begin position="42"/>
        <end position="64"/>
    </location>
</feature>
<dbReference type="OMA" id="DKFFTHE"/>
<dbReference type="InParanoid" id="A0A165ISG6"/>
<evidence type="ECO:0000313" key="3">
    <source>
        <dbReference type="Proteomes" id="UP000076632"/>
    </source>
</evidence>
<dbReference type="OrthoDB" id="2391627at2759"/>
<reference evidence="2 3" key="1">
    <citation type="journal article" date="2016" name="Fungal Biol.">
        <title>The genome of Xylona heveae provides a window into fungal endophytism.</title>
        <authorList>
            <person name="Gazis R."/>
            <person name="Kuo A."/>
            <person name="Riley R."/>
            <person name="LaButti K."/>
            <person name="Lipzen A."/>
            <person name="Lin J."/>
            <person name="Amirebrahimi M."/>
            <person name="Hesse C.N."/>
            <person name="Spatafora J.W."/>
            <person name="Henrissat B."/>
            <person name="Hainaut M."/>
            <person name="Grigoriev I.V."/>
            <person name="Hibbett D.S."/>
        </authorList>
    </citation>
    <scope>NUCLEOTIDE SEQUENCE [LARGE SCALE GENOMIC DNA]</scope>
    <source>
        <strain evidence="2 3">TC161</strain>
    </source>
</reference>
<dbReference type="GO" id="GO:0005739">
    <property type="term" value="C:mitochondrion"/>
    <property type="evidence" value="ECO:0007669"/>
    <property type="project" value="GOC"/>
</dbReference>
<dbReference type="STRING" id="1328760.A0A165ISG6"/>
<dbReference type="PANTHER" id="PTHR28254">
    <property type="entry name" value="CYTOCHROME B-C1 COMPLEX SUBUNIT 10"/>
    <property type="match status" value="1"/>
</dbReference>
<keyword evidence="1" id="KW-1133">Transmembrane helix</keyword>
<dbReference type="AlphaFoldDB" id="A0A165ISG6"/>
<keyword evidence="3" id="KW-1185">Reference proteome</keyword>
<protein>
    <submittedName>
        <fullName evidence="2">Uncharacterized protein</fullName>
    </submittedName>
</protein>
<dbReference type="RefSeq" id="XP_018190875.1">
    <property type="nucleotide sequence ID" value="XM_018331847.1"/>
</dbReference>
<name>A0A165ISG6_XYLHT</name>
<evidence type="ECO:0000313" key="2">
    <source>
        <dbReference type="EMBL" id="KZF25320.1"/>
    </source>
</evidence>
<dbReference type="InterPro" id="IPR019182">
    <property type="entry name" value="Cytochrome_b-c1_su10_fun"/>
</dbReference>
<dbReference type="PANTHER" id="PTHR28254:SF1">
    <property type="entry name" value="CYTOCHROME B-C1 COMPLEX SUBUNIT 10, MITOCHONDRIAL"/>
    <property type="match status" value="1"/>
</dbReference>
<proteinExistence type="predicted"/>
<dbReference type="GO" id="GO:0006122">
    <property type="term" value="P:mitochondrial electron transport, ubiquinol to cytochrome c"/>
    <property type="evidence" value="ECO:0007669"/>
    <property type="project" value="InterPro"/>
</dbReference>
<accession>A0A165ISG6</accession>
<evidence type="ECO:0000256" key="1">
    <source>
        <dbReference type="SAM" id="Phobius"/>
    </source>
</evidence>
<dbReference type="GeneID" id="28896984"/>
<organism evidence="2 3">
    <name type="scientific">Xylona heveae (strain CBS 132557 / TC161)</name>
    <dbReference type="NCBI Taxonomy" id="1328760"/>
    <lineage>
        <taxon>Eukaryota</taxon>
        <taxon>Fungi</taxon>
        <taxon>Dikarya</taxon>
        <taxon>Ascomycota</taxon>
        <taxon>Pezizomycotina</taxon>
        <taxon>Xylonomycetes</taxon>
        <taxon>Xylonales</taxon>
        <taxon>Xylonaceae</taxon>
        <taxon>Xylona</taxon>
    </lineage>
</organism>
<keyword evidence="1" id="KW-0472">Membrane</keyword>
<dbReference type="EMBL" id="KV407455">
    <property type="protein sequence ID" value="KZF25320.1"/>
    <property type="molecule type" value="Genomic_DNA"/>
</dbReference>
<dbReference type="Proteomes" id="UP000076632">
    <property type="component" value="Unassembled WGS sequence"/>
</dbReference>